<feature type="region of interest" description="Disordered" evidence="1">
    <location>
        <begin position="164"/>
        <end position="238"/>
    </location>
</feature>
<accession>A0AA38U916</accession>
<feature type="compositionally biased region" description="Acidic residues" evidence="1">
    <location>
        <begin position="170"/>
        <end position="192"/>
    </location>
</feature>
<comment type="caution">
    <text evidence="2">The sequence shown here is derived from an EMBL/GenBank/DDBJ whole genome shotgun (WGS) entry which is preliminary data.</text>
</comment>
<proteinExistence type="predicted"/>
<organism evidence="2 3">
    <name type="scientific">Lentinula raphanica</name>
    <dbReference type="NCBI Taxonomy" id="153919"/>
    <lineage>
        <taxon>Eukaryota</taxon>
        <taxon>Fungi</taxon>
        <taxon>Dikarya</taxon>
        <taxon>Basidiomycota</taxon>
        <taxon>Agaricomycotina</taxon>
        <taxon>Agaricomycetes</taxon>
        <taxon>Agaricomycetidae</taxon>
        <taxon>Agaricales</taxon>
        <taxon>Marasmiineae</taxon>
        <taxon>Omphalotaceae</taxon>
        <taxon>Lentinula</taxon>
    </lineage>
</organism>
<keyword evidence="3" id="KW-1185">Reference proteome</keyword>
<protein>
    <submittedName>
        <fullName evidence="2">Uncharacterized protein</fullName>
    </submittedName>
</protein>
<sequence length="731" mass="82037">MLAVQKPVLEHRVTFPPFPSPPVNVSIISFKDFKENGIKVQEDDYEGPEVDSLGIPTIRISKRHIGDFCKTNSQSAKHDVIEADTSKTAGLSQPRTWVQEWEILSTTKSGEFYNKNDDPTSRLHQATHAFNANRTWPKGERNKLVRNQWDQFQVYIGTLCTQGSNKIGENDVDNDVDNDDDKIEEEEEDEAVDTITRELDGNSPQTTVIVSTERLIEPKKNRPQQPENDHQNVHSQEIERDELDRSGYFLKDPAKSVQVYLSSYMMEKGFHYDDRNLTLTPTLIGFYIEFLIQDGVFSITAESQTIAALKKALAVAHLAKVELPLTSQISRRLPWNDKFIGGCIELFNINDLVRAQRWGQQDQIDQTLGVDPGPERELVPIAAAIPAPGDSLKLLELGEEDCVDIPAEQLHDAHQELDQVELDRPPESVFEQLHDEPQELDQEMHCLPESAVSVLTNNGEPDVWDSTNLKDDHMPDDSLGWGARNIATDLSWDDNETDDDSWGSPLTPTLFPILGPTALPLTHTSGVVEWSMRRIQSISHPESHAATAVPSMTPDGALAETMVEADLCSRLSKVVMEPWLDWDTSSGVSSPRIKASSRGRVVVYEKGEGVEYEHNSDIQSNSFVKFPASDEPMVSPHDPLKHSITLLLEPESAQLLKTGMGLGANWVQIARRSDLVDDLEEMLGEKDAEKIISIRECLTQQGDHAERFWYLSNLLVIIPSFHTVGGRETHR</sequence>
<evidence type="ECO:0000313" key="3">
    <source>
        <dbReference type="Proteomes" id="UP001163846"/>
    </source>
</evidence>
<dbReference type="Proteomes" id="UP001163846">
    <property type="component" value="Unassembled WGS sequence"/>
</dbReference>
<dbReference type="AlphaFoldDB" id="A0AA38U916"/>
<name>A0AA38U916_9AGAR</name>
<feature type="compositionally biased region" description="Basic and acidic residues" evidence="1">
    <location>
        <begin position="227"/>
        <end position="238"/>
    </location>
</feature>
<gene>
    <name evidence="2" type="ORF">F5878DRAFT_664616</name>
</gene>
<reference evidence="2" key="1">
    <citation type="submission" date="2022-08" db="EMBL/GenBank/DDBJ databases">
        <authorList>
            <consortium name="DOE Joint Genome Institute"/>
            <person name="Min B."/>
            <person name="Riley R."/>
            <person name="Sierra-Patev S."/>
            <person name="Naranjo-Ortiz M."/>
            <person name="Looney B."/>
            <person name="Konkel Z."/>
            <person name="Slot J.C."/>
            <person name="Sakamoto Y."/>
            <person name="Steenwyk J.L."/>
            <person name="Rokas A."/>
            <person name="Carro J."/>
            <person name="Camarero S."/>
            <person name="Ferreira P."/>
            <person name="Molpeceres G."/>
            <person name="Ruiz-Duenas F.J."/>
            <person name="Serrano A."/>
            <person name="Henrissat B."/>
            <person name="Drula E."/>
            <person name="Hughes K.W."/>
            <person name="Mata J.L."/>
            <person name="Ishikawa N.K."/>
            <person name="Vargas-Isla R."/>
            <person name="Ushijima S."/>
            <person name="Smith C.A."/>
            <person name="Ahrendt S."/>
            <person name="Andreopoulos W."/>
            <person name="He G."/>
            <person name="Labutti K."/>
            <person name="Lipzen A."/>
            <person name="Ng V."/>
            <person name="Sandor L."/>
            <person name="Barry K."/>
            <person name="Martinez A.T."/>
            <person name="Xiao Y."/>
            <person name="Gibbons J.G."/>
            <person name="Terashima K."/>
            <person name="Hibbett D.S."/>
            <person name="Grigoriev I.V."/>
        </authorList>
    </citation>
    <scope>NUCLEOTIDE SEQUENCE</scope>
    <source>
        <strain evidence="2">TFB9207</strain>
    </source>
</reference>
<evidence type="ECO:0000313" key="2">
    <source>
        <dbReference type="EMBL" id="KAJ3834599.1"/>
    </source>
</evidence>
<evidence type="ECO:0000256" key="1">
    <source>
        <dbReference type="SAM" id="MobiDB-lite"/>
    </source>
</evidence>
<dbReference type="EMBL" id="MU806509">
    <property type="protein sequence ID" value="KAJ3834599.1"/>
    <property type="molecule type" value="Genomic_DNA"/>
</dbReference>